<gene>
    <name evidence="1" type="ORF">F6J89_27540</name>
</gene>
<organism evidence="1">
    <name type="scientific">Symploca sp. SIO1C4</name>
    <dbReference type="NCBI Taxonomy" id="2607765"/>
    <lineage>
        <taxon>Bacteria</taxon>
        <taxon>Bacillati</taxon>
        <taxon>Cyanobacteriota</taxon>
        <taxon>Cyanophyceae</taxon>
        <taxon>Coleofasciculales</taxon>
        <taxon>Coleofasciculaceae</taxon>
        <taxon>Symploca</taxon>
    </lineage>
</organism>
<sequence length="343" mass="36652">MNQEQCNPLGSENELNQLPTTIPSINLTVNGNLNSGEVESFSFSGLEAGSLFIVEVTSEDLDPLLGLLDNDGDIITINDDQADGNFFPILTGRVAADGTIDFAISGTRDLDLTGLHFENGDYSLSLKTFSFPELPTETQLIKPQIINGGFESGDFTGWTTIGEATIEDSEVGSDPTEGTSQAFLSTGGAVFSDSILEEFLGLAPGSLDNLINWDATQGSAIRQTFQAEAGDILTFDWNFLTNEEVPPIFNDFSFVSITPLSEPDDTSSETDDTTSPTTDITLLSDAISPLLVPSETSFIEESGFQTSAVIIPESGFYTLGFGVVSFLDITLDSALLIDDVTLI</sequence>
<proteinExistence type="predicted"/>
<feature type="non-terminal residue" evidence="1">
    <location>
        <position position="343"/>
    </location>
</feature>
<protein>
    <submittedName>
        <fullName evidence="1">Uncharacterized protein</fullName>
    </submittedName>
</protein>
<dbReference type="EMBL" id="JAAHFQ010000769">
    <property type="protein sequence ID" value="NER31270.1"/>
    <property type="molecule type" value="Genomic_DNA"/>
</dbReference>
<reference evidence="1" key="1">
    <citation type="submission" date="2019-11" db="EMBL/GenBank/DDBJ databases">
        <title>Genomic insights into an expanded diversity of filamentous marine cyanobacteria reveals the extraordinary biosynthetic potential of Moorea and Okeania.</title>
        <authorList>
            <person name="Ferreira Leao T."/>
            <person name="Wang M."/>
            <person name="Moss N."/>
            <person name="Da Silva R."/>
            <person name="Sanders J."/>
            <person name="Nurk S."/>
            <person name="Gurevich A."/>
            <person name="Humphrey G."/>
            <person name="Reher R."/>
            <person name="Zhu Q."/>
            <person name="Belda-Ferre P."/>
            <person name="Glukhov E."/>
            <person name="Rex R."/>
            <person name="Dorrestein P.C."/>
            <person name="Knight R."/>
            <person name="Pevzner P."/>
            <person name="Gerwick W.H."/>
            <person name="Gerwick L."/>
        </authorList>
    </citation>
    <scope>NUCLEOTIDE SEQUENCE</scope>
    <source>
        <strain evidence="1">SIO1C4</strain>
    </source>
</reference>
<dbReference type="AlphaFoldDB" id="A0A6B3NHT8"/>
<comment type="caution">
    <text evidence="1">The sequence shown here is derived from an EMBL/GenBank/DDBJ whole genome shotgun (WGS) entry which is preliminary data.</text>
</comment>
<name>A0A6B3NHT8_9CYAN</name>
<evidence type="ECO:0000313" key="1">
    <source>
        <dbReference type="EMBL" id="NER31270.1"/>
    </source>
</evidence>
<accession>A0A6B3NHT8</accession>